<evidence type="ECO:0000256" key="1">
    <source>
        <dbReference type="SAM" id="MobiDB-lite"/>
    </source>
</evidence>
<dbReference type="AlphaFoldDB" id="A0A484FXQ5"/>
<feature type="compositionally biased region" description="Low complexity" evidence="1">
    <location>
        <begin position="91"/>
        <end position="104"/>
    </location>
</feature>
<evidence type="ECO:0000313" key="3">
    <source>
        <dbReference type="EMBL" id="TDZ23269.1"/>
    </source>
</evidence>
<sequence>MFFQNLLHLGLERLPKQVSTAKDQKTVIKMSASSSTAKEPTQGDLQFAFLLLKHMQEKPVVDWESVAAEGGFKNKNVVVTRWGQIKKKYMTDTAPAAAASTASTGKKRGAATKVTKATGRVGTKGGRAKGKGKAEESEAEDSDRTAEADEPKVAKAAKPTARAAAKGKGKPKAEAEAEDEDAAEDDNAEASGI</sequence>
<dbReference type="Pfam" id="PF22980">
    <property type="entry name" value="Myb_DNA-bind_8"/>
    <property type="match status" value="1"/>
</dbReference>
<reference evidence="4" key="1">
    <citation type="journal article" date="2013" name="New Phytol.">
        <title>Comparative genomic and transcriptomic analyses reveal the hemibiotrophic stage shift of Colletotrichum fungi.</title>
        <authorList>
            <person name="Gan P."/>
            <person name="Ikeda K."/>
            <person name="Irieda H."/>
            <person name="Narusaka M."/>
            <person name="O'Connell R.J."/>
            <person name="Narusaka Y."/>
            <person name="Takano Y."/>
            <person name="Kubo Y."/>
            <person name="Shirasu K."/>
        </authorList>
    </citation>
    <scope>NUCLEOTIDE SEQUENCE [LARGE SCALE GENOMIC DNA]</scope>
    <source>
        <strain evidence="4">104-T / ATCC 96160 / CBS 514.97 / LARS 414 / MAFF 240422</strain>
    </source>
</reference>
<keyword evidence="4" id="KW-1185">Reference proteome</keyword>
<comment type="caution">
    <text evidence="3">The sequence shown here is derived from an EMBL/GenBank/DDBJ whole genome shotgun (WGS) entry which is preliminary data.</text>
</comment>
<gene>
    <name evidence="3" type="ORF">Cob_v003772</name>
</gene>
<reference evidence="4" key="2">
    <citation type="journal article" date="2019" name="Mol. Plant Microbe Interact.">
        <title>Genome sequence resources for four phytopathogenic fungi from the Colletotrichum orbiculare species complex.</title>
        <authorList>
            <person name="Gan P."/>
            <person name="Tsushima A."/>
            <person name="Narusaka M."/>
            <person name="Narusaka Y."/>
            <person name="Takano Y."/>
            <person name="Kubo Y."/>
            <person name="Shirasu K."/>
        </authorList>
    </citation>
    <scope>GENOME REANNOTATION</scope>
    <source>
        <strain evidence="4">104-T / ATCC 96160 / CBS 514.97 / LARS 414 / MAFF 240422</strain>
    </source>
</reference>
<feature type="compositionally biased region" description="Acidic residues" evidence="1">
    <location>
        <begin position="176"/>
        <end position="193"/>
    </location>
</feature>
<accession>A0A484FXQ5</accession>
<feature type="compositionally biased region" description="Basic and acidic residues" evidence="1">
    <location>
        <begin position="132"/>
        <end position="153"/>
    </location>
</feature>
<feature type="domain" description="Myb-like DNA-binding" evidence="2">
    <location>
        <begin position="43"/>
        <end position="89"/>
    </location>
</feature>
<proteinExistence type="predicted"/>
<dbReference type="STRING" id="1213857.A0A484FXQ5"/>
<feature type="region of interest" description="Disordered" evidence="1">
    <location>
        <begin position="91"/>
        <end position="193"/>
    </location>
</feature>
<dbReference type="InterPro" id="IPR054505">
    <property type="entry name" value="Myb_DNA-bind_8"/>
</dbReference>
<name>A0A484FXQ5_COLOR</name>
<dbReference type="EMBL" id="AMCV02000006">
    <property type="protein sequence ID" value="TDZ23269.1"/>
    <property type="molecule type" value="Genomic_DNA"/>
</dbReference>
<feature type="compositionally biased region" description="Low complexity" evidence="1">
    <location>
        <begin position="112"/>
        <end position="121"/>
    </location>
</feature>
<organism evidence="3 4">
    <name type="scientific">Colletotrichum orbiculare (strain 104-T / ATCC 96160 / CBS 514.97 / LARS 414 / MAFF 240422)</name>
    <name type="common">Cucumber anthracnose fungus</name>
    <name type="synonym">Colletotrichum lagenarium</name>
    <dbReference type="NCBI Taxonomy" id="1213857"/>
    <lineage>
        <taxon>Eukaryota</taxon>
        <taxon>Fungi</taxon>
        <taxon>Dikarya</taxon>
        <taxon>Ascomycota</taxon>
        <taxon>Pezizomycotina</taxon>
        <taxon>Sordariomycetes</taxon>
        <taxon>Hypocreomycetidae</taxon>
        <taxon>Glomerellales</taxon>
        <taxon>Glomerellaceae</taxon>
        <taxon>Colletotrichum</taxon>
        <taxon>Colletotrichum orbiculare species complex</taxon>
    </lineage>
</organism>
<evidence type="ECO:0000259" key="2">
    <source>
        <dbReference type="Pfam" id="PF22980"/>
    </source>
</evidence>
<dbReference type="Proteomes" id="UP000014480">
    <property type="component" value="Unassembled WGS sequence"/>
</dbReference>
<dbReference type="OrthoDB" id="5403747at2759"/>
<evidence type="ECO:0000313" key="4">
    <source>
        <dbReference type="Proteomes" id="UP000014480"/>
    </source>
</evidence>
<feature type="compositionally biased region" description="Low complexity" evidence="1">
    <location>
        <begin position="154"/>
        <end position="164"/>
    </location>
</feature>
<protein>
    <recommendedName>
        <fullName evidence="2">Myb-like DNA-binding domain-containing protein</fullName>
    </recommendedName>
</protein>